<dbReference type="EMBL" id="BAAARV010000076">
    <property type="protein sequence ID" value="GAA2374674.1"/>
    <property type="molecule type" value="Genomic_DNA"/>
</dbReference>
<proteinExistence type="predicted"/>
<evidence type="ECO:0000313" key="1">
    <source>
        <dbReference type="EMBL" id="GAA2374674.1"/>
    </source>
</evidence>
<comment type="caution">
    <text evidence="1">The sequence shown here is derived from an EMBL/GenBank/DDBJ whole genome shotgun (WGS) entry which is preliminary data.</text>
</comment>
<reference evidence="2" key="1">
    <citation type="journal article" date="2019" name="Int. J. Syst. Evol. Microbiol.">
        <title>The Global Catalogue of Microorganisms (GCM) 10K type strain sequencing project: providing services to taxonomists for standard genome sequencing and annotation.</title>
        <authorList>
            <consortium name="The Broad Institute Genomics Platform"/>
            <consortium name="The Broad Institute Genome Sequencing Center for Infectious Disease"/>
            <person name="Wu L."/>
            <person name="Ma J."/>
        </authorList>
    </citation>
    <scope>NUCLEOTIDE SEQUENCE [LARGE SCALE GENOMIC DNA]</scope>
    <source>
        <strain evidence="2">JCM 3272</strain>
    </source>
</reference>
<evidence type="ECO:0000313" key="2">
    <source>
        <dbReference type="Proteomes" id="UP001501444"/>
    </source>
</evidence>
<dbReference type="RefSeq" id="WP_344617651.1">
    <property type="nucleotide sequence ID" value="NZ_BAAARV010000076.1"/>
</dbReference>
<protein>
    <submittedName>
        <fullName evidence="1">Uncharacterized protein</fullName>
    </submittedName>
</protein>
<accession>A0ABP5UDI3</accession>
<sequence>MADSAEELEPRIEALLAEVRRATAAGDRPRARVLRAELTALQQAWEEALEALAPEVPNPPREGGSLLPLREQVHGALTLLTVPAAPKLIAQVYNACFGGDISSAKLTSLRRDEERSFRAAPFARPYYLCAALTADRLAAGRGLLAISTWPLDRRIVGPLSPRVDFLVAAVRIAEHVARLPDTDRAAARLLWLFAENIPGAADGVGVARPEGVIRAARAELDTHEPADRSHRETAAARARAQLNDVQQLYGAPLEGVPLKSVPATGTDP</sequence>
<organism evidence="1 2">
    <name type="scientific">Dactylosporangium salmoneum</name>
    <dbReference type="NCBI Taxonomy" id="53361"/>
    <lineage>
        <taxon>Bacteria</taxon>
        <taxon>Bacillati</taxon>
        <taxon>Actinomycetota</taxon>
        <taxon>Actinomycetes</taxon>
        <taxon>Micromonosporales</taxon>
        <taxon>Micromonosporaceae</taxon>
        <taxon>Dactylosporangium</taxon>
    </lineage>
</organism>
<dbReference type="Proteomes" id="UP001501444">
    <property type="component" value="Unassembled WGS sequence"/>
</dbReference>
<name>A0ABP5UDI3_9ACTN</name>
<keyword evidence="2" id="KW-1185">Reference proteome</keyword>
<gene>
    <name evidence="1" type="ORF">GCM10010170_077880</name>
</gene>